<accession>A0ABS5IS88</accession>
<keyword evidence="1" id="KW-1133">Transmembrane helix</keyword>
<keyword evidence="4" id="KW-1185">Reference proteome</keyword>
<dbReference type="InterPro" id="IPR008756">
    <property type="entry name" value="Peptidase_M56"/>
</dbReference>
<dbReference type="EMBL" id="JAGTXB010000001">
    <property type="protein sequence ID" value="MBS0025824.1"/>
    <property type="molecule type" value="Genomic_DNA"/>
</dbReference>
<feature type="transmembrane region" description="Helical" evidence="1">
    <location>
        <begin position="37"/>
        <end position="57"/>
    </location>
</feature>
<dbReference type="PANTHER" id="PTHR34978">
    <property type="entry name" value="POSSIBLE SENSOR-TRANSDUCER PROTEIN BLAR"/>
    <property type="match status" value="1"/>
</dbReference>
<keyword evidence="1" id="KW-0812">Transmembrane</keyword>
<dbReference type="InterPro" id="IPR052173">
    <property type="entry name" value="Beta-lactam_resp_regulator"/>
</dbReference>
<gene>
    <name evidence="3" type="ORF">KE626_00735</name>
</gene>
<comment type="caution">
    <text evidence="3">The sequence shown here is derived from an EMBL/GenBank/DDBJ whole genome shotgun (WGS) entry which is preliminary data.</text>
</comment>
<feature type="domain" description="TonB C-terminal" evidence="2">
    <location>
        <begin position="435"/>
        <end position="528"/>
    </location>
</feature>
<dbReference type="Pfam" id="PF03544">
    <property type="entry name" value="TonB_C"/>
    <property type="match status" value="1"/>
</dbReference>
<sequence>MPTLFLYVLQSSGTMALFYLLYIICFKKETFYRYNRILLLSAFVFSALLPLLPVPALQWLQTSSPENTQQLVYISDNGHAATQTAGATTTQHWWNPLSAYAVPALITLYMGVAVVLLLVHAVQLLKVNRLIGKGNVYVKHNIRYVQLPGLTAPFSFSRNIFFDPNAYEPTELQHILKHEEAHVRQWHSADVLLSSIYCCMCWINPFAWLCKKALQLNLEFLADEAAIQVSNAPVAYQYSLLKISSTSRPAAMVNHFSTSFIKNRIRMMNKTQSPRLRTWRYLLLLPVLALATGLLSATTGNVVMDSGADKYLVTENGVIHGMVTRLSTDQDLADMKAALAVKDIHLSIPVLKRNAAGEIINIQFEAKDKRSSVTETLDEGPISPFFFYFGKTESGIGEMPFKHTPQSLLNRAIAESNGKTKGITTDSTFLNRFAGGKEGYAKFLARNIRYPRHCQENNIVGNVTAQYQILPSGEVTNAEVLLSPDKVMGDEVVRIIKMLPAFKADATGKTVTASLNITFQLEVAGKTLKGPDTDRDGTVMVIGYGKQ</sequence>
<dbReference type="SUPFAM" id="SSF74653">
    <property type="entry name" value="TolA/TonB C-terminal domain"/>
    <property type="match status" value="1"/>
</dbReference>
<dbReference type="PANTHER" id="PTHR34978:SF3">
    <property type="entry name" value="SLR0241 PROTEIN"/>
    <property type="match status" value="1"/>
</dbReference>
<keyword evidence="1" id="KW-0472">Membrane</keyword>
<organism evidence="3 4">
    <name type="scientific">Chitinophaga hostae</name>
    <dbReference type="NCBI Taxonomy" id="2831022"/>
    <lineage>
        <taxon>Bacteria</taxon>
        <taxon>Pseudomonadati</taxon>
        <taxon>Bacteroidota</taxon>
        <taxon>Chitinophagia</taxon>
        <taxon>Chitinophagales</taxon>
        <taxon>Chitinophagaceae</taxon>
        <taxon>Chitinophaga</taxon>
    </lineage>
</organism>
<reference evidence="3 4" key="1">
    <citation type="submission" date="2021-04" db="EMBL/GenBank/DDBJ databases">
        <title>Chitinophaga sp. nov., isolated from the rhizosphere soil.</title>
        <authorList>
            <person name="He S."/>
        </authorList>
    </citation>
    <scope>NUCLEOTIDE SEQUENCE [LARGE SCALE GENOMIC DNA]</scope>
    <source>
        <strain evidence="3 4">2R12</strain>
    </source>
</reference>
<evidence type="ECO:0000256" key="1">
    <source>
        <dbReference type="SAM" id="Phobius"/>
    </source>
</evidence>
<dbReference type="InterPro" id="IPR037682">
    <property type="entry name" value="TonB_C"/>
</dbReference>
<evidence type="ECO:0000313" key="4">
    <source>
        <dbReference type="Proteomes" id="UP000676386"/>
    </source>
</evidence>
<evidence type="ECO:0000313" key="3">
    <source>
        <dbReference type="EMBL" id="MBS0025824.1"/>
    </source>
</evidence>
<dbReference type="Gene3D" id="3.30.1150.10">
    <property type="match status" value="1"/>
</dbReference>
<dbReference type="RefSeq" id="WP_211970891.1">
    <property type="nucleotide sequence ID" value="NZ_CBFHAM010000029.1"/>
</dbReference>
<dbReference type="Proteomes" id="UP000676386">
    <property type="component" value="Unassembled WGS sequence"/>
</dbReference>
<feature type="transmembrane region" description="Helical" evidence="1">
    <location>
        <begin position="6"/>
        <end position="25"/>
    </location>
</feature>
<name>A0ABS5IS88_9BACT</name>
<evidence type="ECO:0000259" key="2">
    <source>
        <dbReference type="PROSITE" id="PS52015"/>
    </source>
</evidence>
<feature type="transmembrane region" description="Helical" evidence="1">
    <location>
        <begin position="100"/>
        <end position="119"/>
    </location>
</feature>
<dbReference type="Pfam" id="PF05569">
    <property type="entry name" value="Peptidase_M56"/>
    <property type="match status" value="1"/>
</dbReference>
<proteinExistence type="predicted"/>
<feature type="transmembrane region" description="Helical" evidence="1">
    <location>
        <begin position="278"/>
        <end position="297"/>
    </location>
</feature>
<protein>
    <submittedName>
        <fullName evidence="3">Energy transducer TonB</fullName>
    </submittedName>
</protein>
<dbReference type="CDD" id="cd07341">
    <property type="entry name" value="M56_BlaR1_MecR1_like"/>
    <property type="match status" value="1"/>
</dbReference>
<dbReference type="PROSITE" id="PS52015">
    <property type="entry name" value="TONB_CTD"/>
    <property type="match status" value="1"/>
</dbReference>